<dbReference type="Proteomes" id="UP000553459">
    <property type="component" value="Unassembled WGS sequence"/>
</dbReference>
<protein>
    <recommendedName>
        <fullName evidence="3">RHS repeat-associated core domain-containing protein</fullName>
    </recommendedName>
</protein>
<evidence type="ECO:0000313" key="2">
    <source>
        <dbReference type="Proteomes" id="UP000553459"/>
    </source>
</evidence>
<accession>A0A845PRG9</accession>
<comment type="caution">
    <text evidence="1">The sequence shown here is derived from an EMBL/GenBank/DDBJ whole genome shotgun (WGS) entry which is preliminary data.</text>
</comment>
<keyword evidence="2" id="KW-1185">Reference proteome</keyword>
<organism evidence="1 2">
    <name type="scientific">Elizabethkingia argenteiflava</name>
    <dbReference type="NCBI Taxonomy" id="2681556"/>
    <lineage>
        <taxon>Bacteria</taxon>
        <taxon>Pseudomonadati</taxon>
        <taxon>Bacteroidota</taxon>
        <taxon>Flavobacteriia</taxon>
        <taxon>Flavobacteriales</taxon>
        <taxon>Weeksellaceae</taxon>
        <taxon>Elizabethkingia</taxon>
    </lineage>
</organism>
<gene>
    <name evidence="1" type="ORF">GNY06_05185</name>
</gene>
<evidence type="ECO:0008006" key="3">
    <source>
        <dbReference type="Google" id="ProtNLM"/>
    </source>
</evidence>
<reference evidence="1 2" key="1">
    <citation type="submission" date="2019-11" db="EMBL/GenBank/DDBJ databases">
        <title>Characterization of Elizabethkingia argenteiflava sp. nov., isolated from inner surface of Soybean Pods.</title>
        <authorList>
            <person name="Mo S."/>
        </authorList>
    </citation>
    <scope>NUCLEOTIDE SEQUENCE [LARGE SCALE GENOMIC DNA]</scope>
    <source>
        <strain evidence="1 2">YB22</strain>
    </source>
</reference>
<dbReference type="RefSeq" id="WP_166519108.1">
    <property type="nucleotide sequence ID" value="NZ_JAAABJ010000444.1"/>
</dbReference>
<dbReference type="AlphaFoldDB" id="A0A845PRG9"/>
<proteinExistence type="predicted"/>
<dbReference type="EMBL" id="JAAABJ010000444">
    <property type="protein sequence ID" value="NAW50802.1"/>
    <property type="molecule type" value="Genomic_DNA"/>
</dbReference>
<evidence type="ECO:0000313" key="1">
    <source>
        <dbReference type="EMBL" id="NAW50802.1"/>
    </source>
</evidence>
<sequence>MEPLAEQTSNWSRYIYAFNNSVRLIDPTGMMPEKEFPDSYKGTLGKGDWRKSDRENKISVWQKANGSNEYVDLDQRADFIDGFSQPTDEKVFQTKWVDAVAYNKLSPASVKILNSNLS</sequence>
<name>A0A845PRG9_9FLAO</name>